<organism evidence="2 3">
    <name type="scientific">Phytophthora lilii</name>
    <dbReference type="NCBI Taxonomy" id="2077276"/>
    <lineage>
        <taxon>Eukaryota</taxon>
        <taxon>Sar</taxon>
        <taxon>Stramenopiles</taxon>
        <taxon>Oomycota</taxon>
        <taxon>Peronosporomycetes</taxon>
        <taxon>Peronosporales</taxon>
        <taxon>Peronosporaceae</taxon>
        <taxon>Phytophthora</taxon>
    </lineage>
</organism>
<feature type="region of interest" description="Disordered" evidence="1">
    <location>
        <begin position="60"/>
        <end position="107"/>
    </location>
</feature>
<feature type="region of interest" description="Disordered" evidence="1">
    <location>
        <begin position="126"/>
        <end position="152"/>
    </location>
</feature>
<dbReference type="AlphaFoldDB" id="A0A9W6X0X5"/>
<protein>
    <submittedName>
        <fullName evidence="2">Unnamed protein product</fullName>
    </submittedName>
</protein>
<comment type="caution">
    <text evidence="2">The sequence shown here is derived from an EMBL/GenBank/DDBJ whole genome shotgun (WGS) entry which is preliminary data.</text>
</comment>
<evidence type="ECO:0000256" key="1">
    <source>
        <dbReference type="SAM" id="MobiDB-lite"/>
    </source>
</evidence>
<dbReference type="EMBL" id="BSXW01000584">
    <property type="protein sequence ID" value="GMF26063.1"/>
    <property type="molecule type" value="Genomic_DNA"/>
</dbReference>
<evidence type="ECO:0000313" key="3">
    <source>
        <dbReference type="Proteomes" id="UP001165083"/>
    </source>
</evidence>
<evidence type="ECO:0000313" key="2">
    <source>
        <dbReference type="EMBL" id="GMF26063.1"/>
    </source>
</evidence>
<accession>A0A9W6X0X5</accession>
<proteinExistence type="predicted"/>
<reference evidence="2" key="1">
    <citation type="submission" date="2023-04" db="EMBL/GenBank/DDBJ databases">
        <title>Phytophthora lilii NBRC 32176.</title>
        <authorList>
            <person name="Ichikawa N."/>
            <person name="Sato H."/>
            <person name="Tonouchi N."/>
        </authorList>
    </citation>
    <scope>NUCLEOTIDE SEQUENCE</scope>
    <source>
        <strain evidence="2">NBRC 32176</strain>
    </source>
</reference>
<dbReference type="Proteomes" id="UP001165083">
    <property type="component" value="Unassembled WGS sequence"/>
</dbReference>
<keyword evidence="3" id="KW-1185">Reference proteome</keyword>
<gene>
    <name evidence="2" type="ORF">Plil01_001082000</name>
</gene>
<name>A0A9W6X0X5_9STRA</name>
<sequence length="206" mass="22546">MEESQQALRNIFKCDWRSWLQRSEDDRWDQLRNGKHNILYQMTEKVFTALDYIAKRTTAGNGRQRGVSARPVRQPGQVVDGNHEVESDASAPYDSSRLRNEPHSMPNGHPMDVVHENVAITSSTLGFESGGEGEPEGGDSGQLISGNGTNGDVAVESSAVQLKDEGEGEEIAVSGLELADNLTTGLTELQSINSGIMASYWKQTRP</sequence>